<evidence type="ECO:0000256" key="1">
    <source>
        <dbReference type="SAM" id="MobiDB-lite"/>
    </source>
</evidence>
<dbReference type="Gene3D" id="3.30.70.1790">
    <property type="entry name" value="RepB DNA-primase, N-terminal domain"/>
    <property type="match status" value="1"/>
</dbReference>
<dbReference type="Proteomes" id="UP000469734">
    <property type="component" value="Unassembled WGS sequence"/>
</dbReference>
<accession>A0A7X4H6Z5</accession>
<evidence type="ECO:0000259" key="3">
    <source>
        <dbReference type="Pfam" id="PF16793"/>
    </source>
</evidence>
<dbReference type="EMBL" id="WWCR01000040">
    <property type="protein sequence ID" value="MYM75494.1"/>
    <property type="molecule type" value="Genomic_DNA"/>
</dbReference>
<proteinExistence type="predicted"/>
<feature type="region of interest" description="Disordered" evidence="1">
    <location>
        <begin position="260"/>
        <end position="371"/>
    </location>
</feature>
<dbReference type="Pfam" id="PF16793">
    <property type="entry name" value="RepB_primase"/>
    <property type="match status" value="1"/>
</dbReference>
<dbReference type="InterPro" id="IPR039459">
    <property type="entry name" value="RepB-like_DNA_primase_dom"/>
</dbReference>
<comment type="caution">
    <text evidence="4">The sequence shown here is derived from an EMBL/GenBank/DDBJ whole genome shotgun (WGS) entry which is preliminary data.</text>
</comment>
<gene>
    <name evidence="4" type="ORF">GTP56_25330</name>
</gene>
<feature type="domain" description="RepB-like DNA primase" evidence="3">
    <location>
        <begin position="436"/>
        <end position="575"/>
    </location>
</feature>
<protein>
    <submittedName>
        <fullName evidence="4">Relaxase/mobilization nuclease domain-containing protein</fullName>
    </submittedName>
</protein>
<dbReference type="InterPro" id="IPR005094">
    <property type="entry name" value="Endonuclease_MobA/VirD2"/>
</dbReference>
<evidence type="ECO:0000259" key="2">
    <source>
        <dbReference type="Pfam" id="PF03432"/>
    </source>
</evidence>
<organism evidence="4 5">
    <name type="scientific">Duganella margarita</name>
    <dbReference type="NCBI Taxonomy" id="2692170"/>
    <lineage>
        <taxon>Bacteria</taxon>
        <taxon>Pseudomonadati</taxon>
        <taxon>Pseudomonadota</taxon>
        <taxon>Betaproteobacteria</taxon>
        <taxon>Burkholderiales</taxon>
        <taxon>Oxalobacteraceae</taxon>
        <taxon>Telluria group</taxon>
        <taxon>Duganella</taxon>
    </lineage>
</organism>
<name>A0A7X4H6Z5_9BURK</name>
<evidence type="ECO:0000313" key="4">
    <source>
        <dbReference type="EMBL" id="MYM75494.1"/>
    </source>
</evidence>
<reference evidence="4 5" key="1">
    <citation type="submission" date="2019-12" db="EMBL/GenBank/DDBJ databases">
        <title>Novel species isolated from a subtropical stream in China.</title>
        <authorList>
            <person name="Lu H."/>
        </authorList>
    </citation>
    <scope>NUCLEOTIDE SEQUENCE [LARGE SCALE GENOMIC DNA]</scope>
    <source>
        <strain evidence="4 5">FT134W</strain>
    </source>
</reference>
<dbReference type="Pfam" id="PF03432">
    <property type="entry name" value="Relaxase"/>
    <property type="match status" value="1"/>
</dbReference>
<sequence>MIAKAVKGRGFRGALAYDLNQEKGRVIDTNMGGTTPRDLAKEFGEVRSLRPKLGKAVLHVSLSAAPGERLSDEQWRQVATRYLHGMGLENNQYIVTRHIDTEHEHVHLLVNRIRFDGDVTSDSHDYRRQEVLMRAIEREYDLQRVAPSIDVQRHAPTKGEIEEGLRTGQPSTRQRLQQLCDAAAKGCDSFTDYAARLEAVDVQLVHVVQLEGRKLSGLSYVLDGVMMKGSDLGRGYSPMGLAKRGVGYDKERDLEEVSRRIERSQAGVIEPADRTPAPSEADQRGRTGSAVRTAGPGDGRADRRDESQPGAGPTAQQGTERAIQGASGGSGEIVAQRHASSREGGRATGAGSVADGIAPLPAGRADGSDDGAARERILALAGASAGGPELAGRKGGSGTAAVGDRSAKAVQRQVTAISIDRFVLTLVNSKTGVQEERHWHKEEVLKSVAWLKRMNARGYDIRIRPDGEHGLALLGGLNKADVRVLHERGFAPAAVVEITTGQYEAWVKLSQKPLAEPVRDQAAQGLVRGLGIYSAAKTISLVEGRLAGFTKQDVQRTSGRHPFVLLAEAEGRLAPAAPAYLAKFTQEKVRAQEPRYNGQRARSGGRGR</sequence>
<dbReference type="AlphaFoldDB" id="A0A7X4H6Z5"/>
<feature type="domain" description="MobA/VirD2-like nuclease" evidence="2">
    <location>
        <begin position="20"/>
        <end position="142"/>
    </location>
</feature>
<evidence type="ECO:0000313" key="5">
    <source>
        <dbReference type="Proteomes" id="UP000469734"/>
    </source>
</evidence>
<dbReference type="Gene3D" id="3.30.1490.240">
    <property type="entry name" value="RepB DNA-primase, N-terminal domain"/>
    <property type="match status" value="1"/>
</dbReference>